<evidence type="ECO:0000256" key="1">
    <source>
        <dbReference type="SAM" id="MobiDB-lite"/>
    </source>
</evidence>
<protein>
    <submittedName>
        <fullName evidence="2">Uncharacterized protein</fullName>
    </submittedName>
</protein>
<organism evidence="2 3">
    <name type="scientific">Zhihengliuella alba</name>
    <dbReference type="NCBI Taxonomy" id="547018"/>
    <lineage>
        <taxon>Bacteria</taxon>
        <taxon>Bacillati</taxon>
        <taxon>Actinomycetota</taxon>
        <taxon>Actinomycetes</taxon>
        <taxon>Micrococcales</taxon>
        <taxon>Micrococcaceae</taxon>
        <taxon>Zhihengliuella</taxon>
    </lineage>
</organism>
<evidence type="ECO:0000313" key="3">
    <source>
        <dbReference type="Proteomes" id="UP001501536"/>
    </source>
</evidence>
<sequence length="237" mass="24874">MAGIEERTDRPGPARARRLGAVLAAAVAGGLVVAACAGPDASEASPETRPTASSSVPAVPEPPDASAWPRVDHGFLSFPQPPGWTVAEQPGAPVGELRDETGEAVAYLSTEPFAADTGDMVRYGHVQEMLRIPVDTGADQEQVLLGFVAGPSAEPGVGRGLALRLLSPEAADRLVETGEQSLRFDLAGDEQGVFFSADGFVRLDGEAVAAPDDEQIARFMETDRFRRLVAVMAGVRR</sequence>
<feature type="region of interest" description="Disordered" evidence="1">
    <location>
        <begin position="39"/>
        <end position="65"/>
    </location>
</feature>
<gene>
    <name evidence="2" type="ORF">GCM10022377_22220</name>
</gene>
<keyword evidence="3" id="KW-1185">Reference proteome</keyword>
<dbReference type="EMBL" id="BAABCJ010000005">
    <property type="protein sequence ID" value="GAA3707935.1"/>
    <property type="molecule type" value="Genomic_DNA"/>
</dbReference>
<proteinExistence type="predicted"/>
<evidence type="ECO:0000313" key="2">
    <source>
        <dbReference type="EMBL" id="GAA3707935.1"/>
    </source>
</evidence>
<name>A0ABP7DP59_9MICC</name>
<reference evidence="3" key="1">
    <citation type="journal article" date="2019" name="Int. J. Syst. Evol. Microbiol.">
        <title>The Global Catalogue of Microorganisms (GCM) 10K type strain sequencing project: providing services to taxonomists for standard genome sequencing and annotation.</title>
        <authorList>
            <consortium name="The Broad Institute Genomics Platform"/>
            <consortium name="The Broad Institute Genome Sequencing Center for Infectious Disease"/>
            <person name="Wu L."/>
            <person name="Ma J."/>
        </authorList>
    </citation>
    <scope>NUCLEOTIDE SEQUENCE [LARGE SCALE GENOMIC DNA]</scope>
    <source>
        <strain evidence="3">JCM 16961</strain>
    </source>
</reference>
<comment type="caution">
    <text evidence="2">The sequence shown here is derived from an EMBL/GenBank/DDBJ whole genome shotgun (WGS) entry which is preliminary data.</text>
</comment>
<dbReference type="Proteomes" id="UP001501536">
    <property type="component" value="Unassembled WGS sequence"/>
</dbReference>
<dbReference type="RefSeq" id="WP_344884385.1">
    <property type="nucleotide sequence ID" value="NZ_BAABCJ010000005.1"/>
</dbReference>
<accession>A0ABP7DP59</accession>